<name>A0A1L7XCW5_9HELO</name>
<dbReference type="SUPFAM" id="SSF53474">
    <property type="entry name" value="alpha/beta-Hydrolases"/>
    <property type="match status" value="1"/>
</dbReference>
<dbReference type="InterPro" id="IPR000073">
    <property type="entry name" value="AB_hydrolase_1"/>
</dbReference>
<reference evidence="2 3" key="1">
    <citation type="submission" date="2016-03" db="EMBL/GenBank/DDBJ databases">
        <authorList>
            <person name="Ploux O."/>
        </authorList>
    </citation>
    <scope>NUCLEOTIDE SEQUENCE [LARGE SCALE GENOMIC DNA]</scope>
    <source>
        <strain evidence="2 3">UAMH 11012</strain>
    </source>
</reference>
<evidence type="ECO:0000313" key="2">
    <source>
        <dbReference type="EMBL" id="CZR62874.1"/>
    </source>
</evidence>
<dbReference type="STRING" id="576137.A0A1L7XCW5"/>
<evidence type="ECO:0000313" key="3">
    <source>
        <dbReference type="Proteomes" id="UP000184330"/>
    </source>
</evidence>
<dbReference type="Gene3D" id="3.40.50.1820">
    <property type="entry name" value="alpha/beta hydrolase"/>
    <property type="match status" value="1"/>
</dbReference>
<dbReference type="PANTHER" id="PTHR37017:SF11">
    <property type="entry name" value="ESTERASE_LIPASE_THIOESTERASE DOMAIN-CONTAINING PROTEIN"/>
    <property type="match status" value="1"/>
</dbReference>
<dbReference type="InterPro" id="IPR029058">
    <property type="entry name" value="AB_hydrolase_fold"/>
</dbReference>
<organism evidence="2 3">
    <name type="scientific">Phialocephala subalpina</name>
    <dbReference type="NCBI Taxonomy" id="576137"/>
    <lineage>
        <taxon>Eukaryota</taxon>
        <taxon>Fungi</taxon>
        <taxon>Dikarya</taxon>
        <taxon>Ascomycota</taxon>
        <taxon>Pezizomycotina</taxon>
        <taxon>Leotiomycetes</taxon>
        <taxon>Helotiales</taxon>
        <taxon>Mollisiaceae</taxon>
        <taxon>Phialocephala</taxon>
        <taxon>Phialocephala fortinii species complex</taxon>
    </lineage>
</organism>
<dbReference type="Proteomes" id="UP000184330">
    <property type="component" value="Unassembled WGS sequence"/>
</dbReference>
<dbReference type="AlphaFoldDB" id="A0A1L7XCW5"/>
<feature type="domain" description="AB hydrolase-1" evidence="1">
    <location>
        <begin position="15"/>
        <end position="241"/>
    </location>
</feature>
<dbReference type="EMBL" id="FJOG01000022">
    <property type="protein sequence ID" value="CZR62874.1"/>
    <property type="molecule type" value="Genomic_DNA"/>
</dbReference>
<dbReference type="OrthoDB" id="1263307at2759"/>
<keyword evidence="3" id="KW-1185">Reference proteome</keyword>
<feature type="non-terminal residue" evidence="2">
    <location>
        <position position="1"/>
    </location>
</feature>
<dbReference type="PANTHER" id="PTHR37017">
    <property type="entry name" value="AB HYDROLASE-1 DOMAIN-CONTAINING PROTEIN-RELATED"/>
    <property type="match status" value="1"/>
</dbReference>
<dbReference type="Pfam" id="PF12697">
    <property type="entry name" value="Abhydrolase_6"/>
    <property type="match status" value="1"/>
</dbReference>
<proteinExistence type="predicted"/>
<accession>A0A1L7XCW5</accession>
<protein>
    <recommendedName>
        <fullName evidence="1">AB hydrolase-1 domain-containing protein</fullName>
    </recommendedName>
</protein>
<gene>
    <name evidence="2" type="ORF">PAC_12771</name>
</gene>
<evidence type="ECO:0000259" key="1">
    <source>
        <dbReference type="Pfam" id="PF12697"/>
    </source>
</evidence>
<sequence>QLPDLFEKYLLCGVGNRHTPECFQNIIPKFEALSYPTAYVNLATVGGHNPAATHLDDVIAIHAVTVPLMNEGKEIMLVPHSYGGIPVCASIEGQTVAERSARGEKGGITSVFFIASFALERKGMSCTETFAADADYIDFAGAFGVVNENAKRALYNDLSPEQADYWLSRCKPHALVSFAKPVDFVPPDLTIPSTYLIYENDGALRLSLQEQLVAATPGMKSVRFHGGHSPFLSHPDFVVDAMVKAAEEISSDKMPSQL</sequence>
<dbReference type="InterPro" id="IPR052897">
    <property type="entry name" value="Sec-Metab_Biosynth_Hydrolase"/>
</dbReference>